<evidence type="ECO:0000313" key="3">
    <source>
        <dbReference type="Proteomes" id="UP000218209"/>
    </source>
</evidence>
<evidence type="ECO:0000256" key="1">
    <source>
        <dbReference type="SAM" id="MobiDB-lite"/>
    </source>
</evidence>
<protein>
    <submittedName>
        <fullName evidence="2">Uncharacterized protein</fullName>
    </submittedName>
</protein>
<feature type="region of interest" description="Disordered" evidence="1">
    <location>
        <begin position="52"/>
        <end position="89"/>
    </location>
</feature>
<feature type="compositionally biased region" description="Polar residues" evidence="1">
    <location>
        <begin position="80"/>
        <end position="89"/>
    </location>
</feature>
<dbReference type="AlphaFoldDB" id="A0A1X6NJZ2"/>
<dbReference type="Proteomes" id="UP000218209">
    <property type="component" value="Unassembled WGS sequence"/>
</dbReference>
<keyword evidence="3" id="KW-1185">Reference proteome</keyword>
<accession>A0A1X6NJZ2</accession>
<feature type="compositionally biased region" description="Basic and acidic residues" evidence="1">
    <location>
        <begin position="66"/>
        <end position="76"/>
    </location>
</feature>
<dbReference type="EMBL" id="KV919958">
    <property type="protein sequence ID" value="OSX68918.1"/>
    <property type="molecule type" value="Genomic_DNA"/>
</dbReference>
<evidence type="ECO:0000313" key="2">
    <source>
        <dbReference type="EMBL" id="OSX68918.1"/>
    </source>
</evidence>
<proteinExistence type="predicted"/>
<gene>
    <name evidence="2" type="ORF">BU14_2091s0001</name>
</gene>
<organism evidence="2 3">
    <name type="scientific">Porphyra umbilicalis</name>
    <name type="common">Purple laver</name>
    <name type="synonym">Red alga</name>
    <dbReference type="NCBI Taxonomy" id="2786"/>
    <lineage>
        <taxon>Eukaryota</taxon>
        <taxon>Rhodophyta</taxon>
        <taxon>Bangiophyceae</taxon>
        <taxon>Bangiales</taxon>
        <taxon>Bangiaceae</taxon>
        <taxon>Porphyra</taxon>
    </lineage>
</organism>
<sequence length="89" mass="9484">MDASPQAIAPSSRWLTSAPCKEPFGKRARNGRCSMQGVLPLLPRAVVESSLSAARLQGAPPHPHNRRADTTPEHRLGHWSSVSSPAGPP</sequence>
<name>A0A1X6NJZ2_PORUM</name>
<feature type="region of interest" description="Disordered" evidence="1">
    <location>
        <begin position="1"/>
        <end position="30"/>
    </location>
</feature>
<reference evidence="2 3" key="1">
    <citation type="submission" date="2017-03" db="EMBL/GenBank/DDBJ databases">
        <title>WGS assembly of Porphyra umbilicalis.</title>
        <authorList>
            <person name="Brawley S.H."/>
            <person name="Blouin N.A."/>
            <person name="Ficko-Blean E."/>
            <person name="Wheeler G.L."/>
            <person name="Lohr M."/>
            <person name="Goodson H.V."/>
            <person name="Jenkins J.W."/>
            <person name="Blaby-Haas C.E."/>
            <person name="Helliwell K.E."/>
            <person name="Chan C."/>
            <person name="Marriage T."/>
            <person name="Bhattacharya D."/>
            <person name="Klein A.S."/>
            <person name="Badis Y."/>
            <person name="Brodie J."/>
            <person name="Cao Y."/>
            <person name="Collen J."/>
            <person name="Dittami S.M."/>
            <person name="Gachon C.M."/>
            <person name="Green B.R."/>
            <person name="Karpowicz S."/>
            <person name="Kim J.W."/>
            <person name="Kudahl U."/>
            <person name="Lin S."/>
            <person name="Michel G."/>
            <person name="Mittag M."/>
            <person name="Olson B.J."/>
            <person name="Pangilinan J."/>
            <person name="Peng Y."/>
            <person name="Qiu H."/>
            <person name="Shu S."/>
            <person name="Singer J.T."/>
            <person name="Smith A.G."/>
            <person name="Sprecher B.N."/>
            <person name="Wagner V."/>
            <person name="Wang W."/>
            <person name="Wang Z.-Y."/>
            <person name="Yan J."/>
            <person name="Yarish C."/>
            <person name="Zoeuner-Riek S."/>
            <person name="Zhuang Y."/>
            <person name="Zou Y."/>
            <person name="Lindquist E.A."/>
            <person name="Grimwood J."/>
            <person name="Barry K."/>
            <person name="Rokhsar D.S."/>
            <person name="Schmutz J."/>
            <person name="Stiller J.W."/>
            <person name="Grossman A.R."/>
            <person name="Prochnik S.E."/>
        </authorList>
    </citation>
    <scope>NUCLEOTIDE SEQUENCE [LARGE SCALE GENOMIC DNA]</scope>
    <source>
        <strain evidence="2">4086291</strain>
    </source>
</reference>